<dbReference type="Proteomes" id="UP000032142">
    <property type="component" value="Unassembled WGS sequence"/>
</dbReference>
<comment type="caution">
    <text evidence="1">The sequence shown here is derived from an EMBL/GenBank/DDBJ whole genome shotgun (WGS) entry which is preliminary data.</text>
</comment>
<evidence type="ECO:0000313" key="1">
    <source>
        <dbReference type="EMBL" id="KHG01977.1"/>
    </source>
</evidence>
<protein>
    <submittedName>
        <fullName evidence="1">Uncharacterized protein</fullName>
    </submittedName>
</protein>
<proteinExistence type="predicted"/>
<gene>
    <name evidence="1" type="ORF">F383_39328</name>
</gene>
<name>A0A0B0MNM7_GOSAR</name>
<sequence>MLEFTVRDSETFC</sequence>
<dbReference type="EMBL" id="JRRC01231465">
    <property type="protein sequence ID" value="KHG01977.1"/>
    <property type="molecule type" value="Genomic_DNA"/>
</dbReference>
<reference evidence="2" key="1">
    <citation type="submission" date="2014-09" db="EMBL/GenBank/DDBJ databases">
        <authorList>
            <person name="Mudge J."/>
            <person name="Ramaraj T."/>
            <person name="Lindquist I.E."/>
            <person name="Bharti A.K."/>
            <person name="Sundararajan A."/>
            <person name="Cameron C.T."/>
            <person name="Woodward J.E."/>
            <person name="May G.D."/>
            <person name="Brubaker C."/>
            <person name="Broadhvest J."/>
            <person name="Wilkins T.A."/>
        </authorList>
    </citation>
    <scope>NUCLEOTIDE SEQUENCE</scope>
    <source>
        <strain evidence="2">cv. AKA8401</strain>
    </source>
</reference>
<organism evidence="1 2">
    <name type="scientific">Gossypium arboreum</name>
    <name type="common">Tree cotton</name>
    <name type="synonym">Gossypium nanking</name>
    <dbReference type="NCBI Taxonomy" id="29729"/>
    <lineage>
        <taxon>Eukaryota</taxon>
        <taxon>Viridiplantae</taxon>
        <taxon>Streptophyta</taxon>
        <taxon>Embryophyta</taxon>
        <taxon>Tracheophyta</taxon>
        <taxon>Spermatophyta</taxon>
        <taxon>Magnoliopsida</taxon>
        <taxon>eudicotyledons</taxon>
        <taxon>Gunneridae</taxon>
        <taxon>Pentapetalae</taxon>
        <taxon>rosids</taxon>
        <taxon>malvids</taxon>
        <taxon>Malvales</taxon>
        <taxon>Malvaceae</taxon>
        <taxon>Malvoideae</taxon>
        <taxon>Gossypium</taxon>
    </lineage>
</organism>
<accession>A0A0B0MNM7</accession>
<evidence type="ECO:0000313" key="2">
    <source>
        <dbReference type="Proteomes" id="UP000032142"/>
    </source>
</evidence>
<keyword evidence="2" id="KW-1185">Reference proteome</keyword>